<evidence type="ECO:0000313" key="2">
    <source>
        <dbReference type="Proteomes" id="UP000765509"/>
    </source>
</evidence>
<accession>A0A9Q3BLV3</accession>
<sequence length="121" mass="14206">MEDGEIIEELKEGNIFEAKEPEQVPSSGIISNQVQEEKEKKPLSWYLDKQIKGNKEGSTSYPKKLMEWVKKTLLPSSEYEEYIKNKGAEARNKALSPDPEFWKTEDKTKDNKSYIWEKYKK</sequence>
<evidence type="ECO:0000313" key="1">
    <source>
        <dbReference type="EMBL" id="MBW0467692.1"/>
    </source>
</evidence>
<keyword evidence="2" id="KW-1185">Reference proteome</keyword>
<name>A0A9Q3BLV3_9BASI</name>
<comment type="caution">
    <text evidence="1">The sequence shown here is derived from an EMBL/GenBank/DDBJ whole genome shotgun (WGS) entry which is preliminary data.</text>
</comment>
<proteinExistence type="predicted"/>
<organism evidence="1 2">
    <name type="scientific">Austropuccinia psidii MF-1</name>
    <dbReference type="NCBI Taxonomy" id="1389203"/>
    <lineage>
        <taxon>Eukaryota</taxon>
        <taxon>Fungi</taxon>
        <taxon>Dikarya</taxon>
        <taxon>Basidiomycota</taxon>
        <taxon>Pucciniomycotina</taxon>
        <taxon>Pucciniomycetes</taxon>
        <taxon>Pucciniales</taxon>
        <taxon>Sphaerophragmiaceae</taxon>
        <taxon>Austropuccinia</taxon>
    </lineage>
</organism>
<dbReference type="Proteomes" id="UP000765509">
    <property type="component" value="Unassembled WGS sequence"/>
</dbReference>
<gene>
    <name evidence="1" type="ORF">O181_007407</name>
</gene>
<dbReference type="EMBL" id="AVOT02001650">
    <property type="protein sequence ID" value="MBW0467692.1"/>
    <property type="molecule type" value="Genomic_DNA"/>
</dbReference>
<dbReference type="AlphaFoldDB" id="A0A9Q3BLV3"/>
<reference evidence="1" key="1">
    <citation type="submission" date="2021-03" db="EMBL/GenBank/DDBJ databases">
        <title>Draft genome sequence of rust myrtle Austropuccinia psidii MF-1, a brazilian biotype.</title>
        <authorList>
            <person name="Quecine M.C."/>
            <person name="Pachon D.M.R."/>
            <person name="Bonatelli M.L."/>
            <person name="Correr F.H."/>
            <person name="Franceschini L.M."/>
            <person name="Leite T.F."/>
            <person name="Margarido G.R.A."/>
            <person name="Almeida C.A."/>
            <person name="Ferrarezi J.A."/>
            <person name="Labate C.A."/>
        </authorList>
    </citation>
    <scope>NUCLEOTIDE SEQUENCE</scope>
    <source>
        <strain evidence="1">MF-1</strain>
    </source>
</reference>
<protein>
    <submittedName>
        <fullName evidence="1">Uncharacterized protein</fullName>
    </submittedName>
</protein>